<keyword evidence="1" id="KW-0812">Transmembrane</keyword>
<dbReference type="EMBL" id="EQ974029">
    <property type="protein sequence ID" value="EEF35233.1"/>
    <property type="molecule type" value="Genomic_DNA"/>
</dbReference>
<proteinExistence type="predicted"/>
<accession>B9SMD2</accession>
<protein>
    <submittedName>
        <fullName evidence="2">Uncharacterized protein</fullName>
    </submittedName>
</protein>
<dbReference type="AlphaFoldDB" id="B9SMD2"/>
<evidence type="ECO:0000313" key="3">
    <source>
        <dbReference type="Proteomes" id="UP000008311"/>
    </source>
</evidence>
<keyword evidence="1" id="KW-0472">Membrane</keyword>
<dbReference type="Proteomes" id="UP000008311">
    <property type="component" value="Unassembled WGS sequence"/>
</dbReference>
<feature type="transmembrane region" description="Helical" evidence="1">
    <location>
        <begin position="133"/>
        <end position="156"/>
    </location>
</feature>
<keyword evidence="1" id="KW-1133">Transmembrane helix</keyword>
<evidence type="ECO:0000256" key="1">
    <source>
        <dbReference type="SAM" id="Phobius"/>
    </source>
</evidence>
<organism evidence="2 3">
    <name type="scientific">Ricinus communis</name>
    <name type="common">Castor bean</name>
    <dbReference type="NCBI Taxonomy" id="3988"/>
    <lineage>
        <taxon>Eukaryota</taxon>
        <taxon>Viridiplantae</taxon>
        <taxon>Streptophyta</taxon>
        <taxon>Embryophyta</taxon>
        <taxon>Tracheophyta</taxon>
        <taxon>Spermatophyta</taxon>
        <taxon>Magnoliopsida</taxon>
        <taxon>eudicotyledons</taxon>
        <taxon>Gunneridae</taxon>
        <taxon>Pentapetalae</taxon>
        <taxon>rosids</taxon>
        <taxon>fabids</taxon>
        <taxon>Malpighiales</taxon>
        <taxon>Euphorbiaceae</taxon>
        <taxon>Acalyphoideae</taxon>
        <taxon>Acalypheae</taxon>
        <taxon>Ricinus</taxon>
    </lineage>
</organism>
<evidence type="ECO:0000313" key="2">
    <source>
        <dbReference type="EMBL" id="EEF35233.1"/>
    </source>
</evidence>
<name>B9SMD2_RICCO</name>
<keyword evidence="3" id="KW-1185">Reference proteome</keyword>
<dbReference type="InParanoid" id="B9SMD2"/>
<sequence>MTSVKNGWGLGSEIWQLSMMPFLPNKLGESYIIQKLYGWERSKGLLSSSSHRNRKPIWSILGMLLSGGANWSRWSEKVKQDPIQNALRAHVVVAEFIDLQRNVGNLQMNMPQPHTSPTAWSPPPKEWFKFNTYVYFMETNAFAGISVVIVLGQLLMT</sequence>
<gene>
    <name evidence="2" type="ORF">RCOM_0512960</name>
</gene>
<reference evidence="3" key="1">
    <citation type="journal article" date="2010" name="Nat. Biotechnol.">
        <title>Draft genome sequence of the oilseed species Ricinus communis.</title>
        <authorList>
            <person name="Chan A.P."/>
            <person name="Crabtree J."/>
            <person name="Zhao Q."/>
            <person name="Lorenzi H."/>
            <person name="Orvis J."/>
            <person name="Puiu D."/>
            <person name="Melake-Berhan A."/>
            <person name="Jones K.M."/>
            <person name="Redman J."/>
            <person name="Chen G."/>
            <person name="Cahoon E.B."/>
            <person name="Gedil M."/>
            <person name="Stanke M."/>
            <person name="Haas B.J."/>
            <person name="Wortman J.R."/>
            <person name="Fraser-Liggett C.M."/>
            <person name="Ravel J."/>
            <person name="Rabinowicz P.D."/>
        </authorList>
    </citation>
    <scope>NUCLEOTIDE SEQUENCE [LARGE SCALE GENOMIC DNA]</scope>
    <source>
        <strain evidence="3">cv. Hale</strain>
    </source>
</reference>